<evidence type="ECO:0000256" key="4">
    <source>
        <dbReference type="ARBA" id="ARBA00022691"/>
    </source>
</evidence>
<dbReference type="Gene3D" id="3.40.50.150">
    <property type="entry name" value="Vaccinia Virus protein VP39"/>
    <property type="match status" value="1"/>
</dbReference>
<proteinExistence type="predicted"/>
<dbReference type="InterPro" id="IPR008854">
    <property type="entry name" value="TPMT"/>
</dbReference>
<sequence>MKDSTNWDGLWEAGKTAWDAGKPSPALVDLFDNPDTCSLIPKHGQALVPGCGSGYDVVFLANENRHVTGMDISPTCVDLLHKNHPDATAHNYQFICADFFKFDVPNEGYDLAYDYTFLCALPPAFRPAWASRYAQIIKKDGVLITLMYPIDTHEGGPPFAVNELLYKDLLSSNFDLLFIKDAQGHPSRIGKEKIAIWKRK</sequence>
<dbReference type="EMBL" id="JAANIT010003029">
    <property type="protein sequence ID" value="KAG1534918.1"/>
    <property type="molecule type" value="Genomic_DNA"/>
</dbReference>
<keyword evidence="3" id="KW-0808">Transferase</keyword>
<evidence type="ECO:0000313" key="6">
    <source>
        <dbReference type="Proteomes" id="UP000717996"/>
    </source>
</evidence>
<comment type="caution">
    <text evidence="5">The sequence shown here is derived from an EMBL/GenBank/DDBJ whole genome shotgun (WGS) entry which is preliminary data.</text>
</comment>
<reference evidence="5" key="1">
    <citation type="journal article" date="2020" name="Microb. Genom.">
        <title>Genetic diversity of clinical and environmental Mucorales isolates obtained from an investigation of mucormycosis cases among solid organ transplant recipients.</title>
        <authorList>
            <person name="Nguyen M.H."/>
            <person name="Kaul D."/>
            <person name="Muto C."/>
            <person name="Cheng S.J."/>
            <person name="Richter R.A."/>
            <person name="Bruno V.M."/>
            <person name="Liu G."/>
            <person name="Beyhan S."/>
            <person name="Sundermann A.J."/>
            <person name="Mounaud S."/>
            <person name="Pasculle A.W."/>
            <person name="Nierman W.C."/>
            <person name="Driscoll E."/>
            <person name="Cumbie R."/>
            <person name="Clancy C.J."/>
            <person name="Dupont C.L."/>
        </authorList>
    </citation>
    <scope>NUCLEOTIDE SEQUENCE</scope>
    <source>
        <strain evidence="5">GL16</strain>
    </source>
</reference>
<keyword evidence="2" id="KW-0489">Methyltransferase</keyword>
<dbReference type="SUPFAM" id="SSF53335">
    <property type="entry name" value="S-adenosyl-L-methionine-dependent methyltransferases"/>
    <property type="match status" value="1"/>
</dbReference>
<dbReference type="Pfam" id="PF05724">
    <property type="entry name" value="TPMT"/>
    <property type="match status" value="1"/>
</dbReference>
<evidence type="ECO:0000256" key="1">
    <source>
        <dbReference type="ARBA" id="ARBA00022553"/>
    </source>
</evidence>
<dbReference type="GO" id="GO:0008757">
    <property type="term" value="F:S-adenosylmethionine-dependent methyltransferase activity"/>
    <property type="evidence" value="ECO:0007669"/>
    <property type="project" value="InterPro"/>
</dbReference>
<keyword evidence="4" id="KW-0949">S-adenosyl-L-methionine</keyword>
<dbReference type="PROSITE" id="PS51585">
    <property type="entry name" value="SAM_MT_TPMT"/>
    <property type="match status" value="1"/>
</dbReference>
<evidence type="ECO:0000313" key="5">
    <source>
        <dbReference type="EMBL" id="KAG1534918.1"/>
    </source>
</evidence>
<evidence type="ECO:0000256" key="3">
    <source>
        <dbReference type="ARBA" id="ARBA00022679"/>
    </source>
</evidence>
<dbReference type="GO" id="GO:0032259">
    <property type="term" value="P:methylation"/>
    <property type="evidence" value="ECO:0007669"/>
    <property type="project" value="UniProtKB-KW"/>
</dbReference>
<keyword evidence="1" id="KW-0597">Phosphoprotein</keyword>
<protein>
    <recommendedName>
        <fullName evidence="7">Thiol methyltransferase 2</fullName>
    </recommendedName>
</protein>
<evidence type="ECO:0000256" key="2">
    <source>
        <dbReference type="ARBA" id="ARBA00022603"/>
    </source>
</evidence>
<dbReference type="PANTHER" id="PTHR32183">
    <property type="match status" value="1"/>
</dbReference>
<accession>A0A9P6XXT7</accession>
<dbReference type="InterPro" id="IPR029063">
    <property type="entry name" value="SAM-dependent_MTases_sf"/>
</dbReference>
<evidence type="ECO:0008006" key="7">
    <source>
        <dbReference type="Google" id="ProtNLM"/>
    </source>
</evidence>
<name>A0A9P6XXT7_RHIOR</name>
<dbReference type="AlphaFoldDB" id="A0A9P6XXT7"/>
<dbReference type="PANTHER" id="PTHR32183:SF11">
    <property type="entry name" value="THIOL METHYLTRANSFERASE 2-RELATED"/>
    <property type="match status" value="1"/>
</dbReference>
<organism evidence="5 6">
    <name type="scientific">Rhizopus oryzae</name>
    <name type="common">Mucormycosis agent</name>
    <name type="synonym">Rhizopus arrhizus var. delemar</name>
    <dbReference type="NCBI Taxonomy" id="64495"/>
    <lineage>
        <taxon>Eukaryota</taxon>
        <taxon>Fungi</taxon>
        <taxon>Fungi incertae sedis</taxon>
        <taxon>Mucoromycota</taxon>
        <taxon>Mucoromycotina</taxon>
        <taxon>Mucoromycetes</taxon>
        <taxon>Mucorales</taxon>
        <taxon>Mucorineae</taxon>
        <taxon>Rhizopodaceae</taxon>
        <taxon>Rhizopus</taxon>
    </lineage>
</organism>
<dbReference type="CDD" id="cd02440">
    <property type="entry name" value="AdoMet_MTases"/>
    <property type="match status" value="1"/>
</dbReference>
<dbReference type="OrthoDB" id="276151at2759"/>
<dbReference type="Proteomes" id="UP000717996">
    <property type="component" value="Unassembled WGS sequence"/>
</dbReference>
<gene>
    <name evidence="5" type="ORF">G6F51_011822</name>
</gene>